<feature type="region of interest" description="Disordered" evidence="1">
    <location>
        <begin position="284"/>
        <end position="406"/>
    </location>
</feature>
<protein>
    <submittedName>
        <fullName evidence="3">Membrane-bound lytic murein transglycosylase B</fullName>
    </submittedName>
</protein>
<keyword evidence="4" id="KW-1185">Reference proteome</keyword>
<evidence type="ECO:0000313" key="4">
    <source>
        <dbReference type="Proteomes" id="UP000295151"/>
    </source>
</evidence>
<feature type="chain" id="PRO_5020950905" evidence="2">
    <location>
        <begin position="39"/>
        <end position="406"/>
    </location>
</feature>
<gene>
    <name evidence="3" type="ORF">EV138_7411</name>
</gene>
<dbReference type="PRINTS" id="PR01217">
    <property type="entry name" value="PRICHEXTENSN"/>
</dbReference>
<dbReference type="AlphaFoldDB" id="A0A4R7SVU0"/>
<name>A0A4R7SVU0_9ACTN</name>
<feature type="compositionally biased region" description="Pro residues" evidence="1">
    <location>
        <begin position="355"/>
        <end position="381"/>
    </location>
</feature>
<dbReference type="CDD" id="cd13399">
    <property type="entry name" value="Slt35-like"/>
    <property type="match status" value="1"/>
</dbReference>
<dbReference type="InterPro" id="IPR043426">
    <property type="entry name" value="MltB-like"/>
</dbReference>
<dbReference type="SUPFAM" id="SSF53955">
    <property type="entry name" value="Lysozyme-like"/>
    <property type="match status" value="1"/>
</dbReference>
<dbReference type="PANTHER" id="PTHR30163">
    <property type="entry name" value="MEMBRANE-BOUND LYTIC MUREIN TRANSGLYCOSYLASE B"/>
    <property type="match status" value="1"/>
</dbReference>
<dbReference type="EMBL" id="SOCE01000003">
    <property type="protein sequence ID" value="TDU82517.1"/>
    <property type="molecule type" value="Genomic_DNA"/>
</dbReference>
<feature type="signal peptide" evidence="2">
    <location>
        <begin position="1"/>
        <end position="38"/>
    </location>
</feature>
<dbReference type="OrthoDB" id="9796191at2"/>
<sequence length="406" mass="42024">MRLTRSGNRRVKIIIASLCTAPLLVGAIVTVASGGAGAAGDFVADSPVAPSPGAGLNSGEFDELTMIVPQRPGVDGRIGSDKPARADVPVQGATDGSSVVRPGRPGAVNGIPRGVFPAYRRATANLAVVRPNCGLTWPLLAGIGKVESNHASGGRVDVAGTTRGKVLGPVLNGKGGTGRITDTDKGRYDSDKVWDRAVGPMQIIPGVWTEFGADGNGDGFRNPNNVYDAVTTVAVYLCSEGDDLKRPMDLVSALLRYQHSKDFVATVLRWMRVYSKSAVLVPNAKGNLSTPKATGNADRKVDPRQVPDVPDDPKPGTTQKPTARPTGKPSIPAPIDTPTARPTKPTHTPTDEPTKPPTTPTPTPTDTPTPTPTDTPTPTPTDTPSGSPCGTDPNPTPCTQGSGSHG</sequence>
<evidence type="ECO:0000256" key="1">
    <source>
        <dbReference type="SAM" id="MobiDB-lite"/>
    </source>
</evidence>
<keyword evidence="2" id="KW-0732">Signal</keyword>
<reference evidence="3 4" key="1">
    <citation type="submission" date="2019-03" db="EMBL/GenBank/DDBJ databases">
        <title>Genomic Encyclopedia of Type Strains, Phase III (KMG-III): the genomes of soil and plant-associated and newly described type strains.</title>
        <authorList>
            <person name="Whitman W."/>
        </authorList>
    </citation>
    <scope>NUCLEOTIDE SEQUENCE [LARGE SCALE GENOMIC DNA]</scope>
    <source>
        <strain evidence="3 4">VKM Ac-2575</strain>
    </source>
</reference>
<feature type="compositionally biased region" description="Polar residues" evidence="1">
    <location>
        <begin position="397"/>
        <end position="406"/>
    </location>
</feature>
<evidence type="ECO:0000256" key="2">
    <source>
        <dbReference type="SAM" id="SignalP"/>
    </source>
</evidence>
<evidence type="ECO:0000313" key="3">
    <source>
        <dbReference type="EMBL" id="TDU82517.1"/>
    </source>
</evidence>
<dbReference type="GO" id="GO:0009253">
    <property type="term" value="P:peptidoglycan catabolic process"/>
    <property type="evidence" value="ECO:0007669"/>
    <property type="project" value="TreeGrafter"/>
</dbReference>
<proteinExistence type="predicted"/>
<dbReference type="GO" id="GO:0008933">
    <property type="term" value="F:peptidoglycan lytic transglycosylase activity"/>
    <property type="evidence" value="ECO:0007669"/>
    <property type="project" value="TreeGrafter"/>
</dbReference>
<accession>A0A4R7SVU0</accession>
<comment type="caution">
    <text evidence="3">The sequence shown here is derived from an EMBL/GenBank/DDBJ whole genome shotgun (WGS) entry which is preliminary data.</text>
</comment>
<organism evidence="3 4">
    <name type="scientific">Kribbella voronezhensis</name>
    <dbReference type="NCBI Taxonomy" id="2512212"/>
    <lineage>
        <taxon>Bacteria</taxon>
        <taxon>Bacillati</taxon>
        <taxon>Actinomycetota</taxon>
        <taxon>Actinomycetes</taxon>
        <taxon>Propionibacteriales</taxon>
        <taxon>Kribbellaceae</taxon>
        <taxon>Kribbella</taxon>
    </lineage>
</organism>
<feature type="region of interest" description="Disordered" evidence="1">
    <location>
        <begin position="167"/>
        <end position="186"/>
    </location>
</feature>
<feature type="region of interest" description="Disordered" evidence="1">
    <location>
        <begin position="77"/>
        <end position="105"/>
    </location>
</feature>
<dbReference type="PANTHER" id="PTHR30163:SF8">
    <property type="entry name" value="LYTIC MUREIN TRANSGLYCOSYLASE"/>
    <property type="match status" value="1"/>
</dbReference>
<dbReference type="InterPro" id="IPR023346">
    <property type="entry name" value="Lysozyme-like_dom_sf"/>
</dbReference>
<dbReference type="Proteomes" id="UP000295151">
    <property type="component" value="Unassembled WGS sequence"/>
</dbReference>